<dbReference type="EMBL" id="HBFQ01048002">
    <property type="protein sequence ID" value="CAD8859910.1"/>
    <property type="molecule type" value="Transcribed_RNA"/>
</dbReference>
<evidence type="ECO:0008006" key="2">
    <source>
        <dbReference type="Google" id="ProtNLM"/>
    </source>
</evidence>
<gene>
    <name evidence="1" type="ORF">NSCI0253_LOCUS34264</name>
</gene>
<sequence>MKLFFFYDENFRPLRDNLVSSLHDDFELREYYLPDLGVMKNRAGGGVPTYLYKAHRVRDAIDEVAEGEVLIFCDVDVQFFKPVKSTIEACMTDDLDILLQSEFEDIGVNIGFMAMRNVPSVRSFWEHVHKEIERLGGLDQRIVNNILYSGRALQDFGLRWDRFPVTLWASSLAASGRIPPDILLHHANFTAQRCVGGDPSVKLAQMHEMRRFLAEDPDGLSAFLSSVQHDPTILDYRDRHFGARRPGEVWATLPEGHLARQGGFSEKRNKKAGVSESSILTVSEDQVSLAGVFPPTELAAVA</sequence>
<reference evidence="1" key="1">
    <citation type="submission" date="2021-01" db="EMBL/GenBank/DDBJ databases">
        <authorList>
            <person name="Corre E."/>
            <person name="Pelletier E."/>
            <person name="Niang G."/>
            <person name="Scheremetjew M."/>
            <person name="Finn R."/>
            <person name="Kale V."/>
            <person name="Holt S."/>
            <person name="Cochrane G."/>
            <person name="Meng A."/>
            <person name="Brown T."/>
            <person name="Cohen L."/>
        </authorList>
    </citation>
    <scope>NUCLEOTIDE SEQUENCE</scope>
</reference>
<dbReference type="AlphaFoldDB" id="A0A7S1AN60"/>
<name>A0A7S1AN60_NOCSC</name>
<evidence type="ECO:0000313" key="1">
    <source>
        <dbReference type="EMBL" id="CAD8859910.1"/>
    </source>
</evidence>
<proteinExistence type="predicted"/>
<accession>A0A7S1AN60</accession>
<protein>
    <recommendedName>
        <fullName evidence="2">Nucleotide-diphospho-sugar transferase domain-containing protein</fullName>
    </recommendedName>
</protein>
<organism evidence="1">
    <name type="scientific">Noctiluca scintillans</name>
    <name type="common">Sea sparkle</name>
    <name type="synonym">Red tide dinoflagellate</name>
    <dbReference type="NCBI Taxonomy" id="2966"/>
    <lineage>
        <taxon>Eukaryota</taxon>
        <taxon>Sar</taxon>
        <taxon>Alveolata</taxon>
        <taxon>Dinophyceae</taxon>
        <taxon>Noctilucales</taxon>
        <taxon>Noctilucaceae</taxon>
        <taxon>Noctiluca</taxon>
    </lineage>
</organism>